<feature type="domain" description="DUF11" evidence="2">
    <location>
        <begin position="765"/>
        <end position="880"/>
    </location>
</feature>
<dbReference type="Gene3D" id="2.60.40.10">
    <property type="entry name" value="Immunoglobulins"/>
    <property type="match status" value="1"/>
</dbReference>
<accession>A0A4V1RL39</accession>
<keyword evidence="4" id="KW-1185">Reference proteome</keyword>
<dbReference type="InterPro" id="IPR051172">
    <property type="entry name" value="Chlamydia_OmcB"/>
</dbReference>
<protein>
    <submittedName>
        <fullName evidence="3">DUF11 domain-containing protein</fullName>
    </submittedName>
</protein>
<name>A0A4V1RL39_9ACTN</name>
<dbReference type="GO" id="GO:0005975">
    <property type="term" value="P:carbohydrate metabolic process"/>
    <property type="evidence" value="ECO:0007669"/>
    <property type="project" value="UniProtKB-ARBA"/>
</dbReference>
<dbReference type="Pfam" id="PF01345">
    <property type="entry name" value="DUF11"/>
    <property type="match status" value="4"/>
</dbReference>
<gene>
    <name evidence="3" type="ORF">EUA93_08860</name>
</gene>
<organism evidence="3 4">
    <name type="scientific">Nocardioides oleivorans</name>
    <dbReference type="NCBI Taxonomy" id="273676"/>
    <lineage>
        <taxon>Bacteria</taxon>
        <taxon>Bacillati</taxon>
        <taxon>Actinomycetota</taxon>
        <taxon>Actinomycetes</taxon>
        <taxon>Propionibacteriales</taxon>
        <taxon>Nocardioidaceae</taxon>
        <taxon>Nocardioides</taxon>
    </lineage>
</organism>
<dbReference type="InterPro" id="IPR026466">
    <property type="entry name" value="Fim_isopep_form_D2_dom"/>
</dbReference>
<evidence type="ECO:0000256" key="1">
    <source>
        <dbReference type="SAM" id="SignalP"/>
    </source>
</evidence>
<dbReference type="NCBIfam" id="TIGR01451">
    <property type="entry name" value="B_ant_repeat"/>
    <property type="match status" value="2"/>
</dbReference>
<dbReference type="NCBIfam" id="TIGR04226">
    <property type="entry name" value="RrgB_K2N_iso_D2"/>
    <property type="match status" value="1"/>
</dbReference>
<dbReference type="OrthoDB" id="3788151at2"/>
<keyword evidence="1" id="KW-0732">Signal</keyword>
<dbReference type="EMBL" id="SDWT01000001">
    <property type="protein sequence ID" value="RYB94442.1"/>
    <property type="molecule type" value="Genomic_DNA"/>
</dbReference>
<evidence type="ECO:0000313" key="3">
    <source>
        <dbReference type="EMBL" id="RYB94442.1"/>
    </source>
</evidence>
<dbReference type="Proteomes" id="UP000294071">
    <property type="component" value="Unassembled WGS sequence"/>
</dbReference>
<feature type="domain" description="DUF11" evidence="2">
    <location>
        <begin position="207"/>
        <end position="303"/>
    </location>
</feature>
<feature type="domain" description="DUF11" evidence="2">
    <location>
        <begin position="499"/>
        <end position="609"/>
    </location>
</feature>
<dbReference type="InterPro" id="IPR047589">
    <property type="entry name" value="DUF11_rpt"/>
</dbReference>
<dbReference type="RefSeq" id="WP_129399793.1">
    <property type="nucleotide sequence ID" value="NZ_SDWT01000001.1"/>
</dbReference>
<feature type="domain" description="DUF11" evidence="2">
    <location>
        <begin position="645"/>
        <end position="751"/>
    </location>
</feature>
<feature type="chain" id="PRO_5020775679" evidence="1">
    <location>
        <begin position="36"/>
        <end position="1361"/>
    </location>
</feature>
<dbReference type="PANTHER" id="PTHR34819:SF3">
    <property type="entry name" value="CELL SURFACE PROTEIN"/>
    <property type="match status" value="1"/>
</dbReference>
<evidence type="ECO:0000259" key="2">
    <source>
        <dbReference type="Pfam" id="PF01345"/>
    </source>
</evidence>
<comment type="caution">
    <text evidence="3">The sequence shown here is derived from an EMBL/GenBank/DDBJ whole genome shotgun (WGS) entry which is preliminary data.</text>
</comment>
<dbReference type="Gene3D" id="2.60.40.740">
    <property type="match status" value="2"/>
</dbReference>
<dbReference type="Gene3D" id="2.60.40.2700">
    <property type="match status" value="3"/>
</dbReference>
<sequence>MSRSIVARVRTTSLLTCATVTAVLSGLLAAAPATAAPQQAGPVDAQVTLTRTTSVTEAGNSAAQATIGETITYTLTTTIPASTTVYTGVVTDQLGTRMSLVPGSLCVAGCTLDGAPFGGVTESPANTVRAPLPTTYDAPVATDGVLVLTFQAKVLDVAANYRGQGLGNGATLAYTDEDGAPWSRSGSVSTAIVEPSLTAGATTTGGAVVAAAETKVFTVSASNSSSANVSTAHDLVVVNTLPAGTEPVTINDGGTWNAGTRTVTWTLPTLAPGATKAFTYTVQVESPPTGGSTYTNTVLATSTSLSAGTGGARTPASNASTAGDYDATAQRTLSVVLPTVSNSIDRPTATVGSAITWTIGVTVPANVRYLDATVTDAIPDGLAFDAYGTVTCTNCPGTDPAVSTFPVTTSGVTQQAAWFLGDLGPAAGQRVYTLVLKGHVLATRRAGGAVAAPVTFTGEARVRTNRTDVMPASPATVPAAYSDTVGPASASVAVREPKLAIDKSVDKGPKVEGGDVVTYTVAVTNTAGWPAYDVQVTDQPDAGLVDVTLAAGATLSTDGWTADDPAMHWVIPGPLAAGATQVLTYTAKVKPGAQLTAGDQVTNVATVSSYFGAPGAERADAPSNPWRAYAGPSDVVSLTVAKPLLTIATTTDGGEATAGTDTTFTIDVTNADTFATAHGVVADVVLPAGLTYVSSSAGGTASGQTVSWNVGALAPGASVTRTVVAHVGADVAPGTTLTTTGSTRADETTADVIDTGSVTVGTSTDLVLTQTASEPSVVAGEELVYTLTTRNDGPSAARTTTLTDTLPSYLTLVELDDPTHCSVTGQTITCSYGDLAPDATRSVDLTVRVASARQAPVINIAGVTSSTTELVPADNTATTTTDVTAIFTTGPAAGITGDPVFGGVLTATPGPAQTGTTTPAADSFTYQWFADGTELADATGATLAVTSSMIGRSISVAVSAHRAATVDATDESEPTAAVTEASFTTGPTALVDGIPIVGATLTAGPTAPGATTPAAESYSYQWLADGEPVTDATSTTLVLSPALAGVRVSVVVTAHRAWHVDAVSESAATAPVALAAFTTRPTATIIGTAQVGQTLTARAGAVTPTPTATTFAWYADGTPIAGATSSELALTSARRGQRISMTATVTRPGYDTVSSTSAATAPVATDRAPGLQLTLKVPPRAQEAETPDGDATALRGRRVRLTWSATDALALSASGELRTVLEERYGDQPVPMSGSVLISLDRAGGHTFRMRAINEAGSTSARAAIVAVREPTDLRLDAPTTTRAGRPFLLTVAGLGAKERFYVTIRHGGRTTRVLTGRAGARGEVVGTIRPPARFKRGTTIHLRVTGRATQRSGDVLIRLR</sequence>
<proteinExistence type="predicted"/>
<dbReference type="InterPro" id="IPR013783">
    <property type="entry name" value="Ig-like_fold"/>
</dbReference>
<dbReference type="InterPro" id="IPR001434">
    <property type="entry name" value="OmcB-like_DUF11"/>
</dbReference>
<dbReference type="PANTHER" id="PTHR34819">
    <property type="entry name" value="LARGE CYSTEINE-RICH PERIPLASMIC PROTEIN OMCB"/>
    <property type="match status" value="1"/>
</dbReference>
<feature type="signal peptide" evidence="1">
    <location>
        <begin position="1"/>
        <end position="35"/>
    </location>
</feature>
<reference evidence="3 4" key="1">
    <citation type="submission" date="2019-01" db="EMBL/GenBank/DDBJ databases">
        <title>Novel species of Nocardioides.</title>
        <authorList>
            <person name="Liu Q."/>
            <person name="Xin Y.-H."/>
        </authorList>
    </citation>
    <scope>NUCLEOTIDE SEQUENCE [LARGE SCALE GENOMIC DNA]</scope>
    <source>
        <strain evidence="3 4">CGMCC 4.6882</strain>
    </source>
</reference>
<evidence type="ECO:0000313" key="4">
    <source>
        <dbReference type="Proteomes" id="UP000294071"/>
    </source>
</evidence>